<accession>A0A8J5XB98</accession>
<protein>
    <submittedName>
        <fullName evidence="2">Uncharacterized protein</fullName>
    </submittedName>
</protein>
<organism evidence="2 3">
    <name type="scientific">Diacronema lutheri</name>
    <name type="common">Unicellular marine alga</name>
    <name type="synonym">Monochrysis lutheri</name>
    <dbReference type="NCBI Taxonomy" id="2081491"/>
    <lineage>
        <taxon>Eukaryota</taxon>
        <taxon>Haptista</taxon>
        <taxon>Haptophyta</taxon>
        <taxon>Pavlovophyceae</taxon>
        <taxon>Pavlovales</taxon>
        <taxon>Pavlovaceae</taxon>
        <taxon>Diacronema</taxon>
    </lineage>
</organism>
<evidence type="ECO:0000313" key="2">
    <source>
        <dbReference type="EMBL" id="KAG8457690.1"/>
    </source>
</evidence>
<gene>
    <name evidence="2" type="ORF">KFE25_001476</name>
</gene>
<proteinExistence type="predicted"/>
<dbReference type="EMBL" id="JAGTXO010000065">
    <property type="protein sequence ID" value="KAG8457690.1"/>
    <property type="molecule type" value="Genomic_DNA"/>
</dbReference>
<sequence>MEAEGSTSFFSLARTHVDSVAGPTTYATVQAHEPARVLPSFPLSAACTTGAAAGSSLGEITDGIRFPSMDTTVVAGLPHPDDGHLKVDPSVIASAIMTAATIRSAATRTPMHLDPDVDKPALHACLDPDMDGATRYHVTRRGYPVTVCVTNDPRRVLAGPFTLEARVLYAGTSSEVVVPSWKAVPLEIMEGSLLLVEGKLSAKAKIKIHALSSDHNNQLFQVRFRPIDPGIRNDHPDLEALTPPFMTISRASRKQPRAPSTARTRKRPAADLDAGAEAGDGCVAQGAGLAPREQDHASALEIQRQREEIALLTTSLVEQDNVIKQLELQLQLLESKWTEERAGASEQLAPVLEPPSFWPAWGSSSRTGEDEVEDANVVDFLGLWVDGRFDGDSMSNVA</sequence>
<evidence type="ECO:0000313" key="3">
    <source>
        <dbReference type="Proteomes" id="UP000751190"/>
    </source>
</evidence>
<comment type="caution">
    <text evidence="2">The sequence shown here is derived from an EMBL/GenBank/DDBJ whole genome shotgun (WGS) entry which is preliminary data.</text>
</comment>
<name>A0A8J5XB98_DIALT</name>
<feature type="region of interest" description="Disordered" evidence="1">
    <location>
        <begin position="249"/>
        <end position="278"/>
    </location>
</feature>
<dbReference type="Proteomes" id="UP000751190">
    <property type="component" value="Unassembled WGS sequence"/>
</dbReference>
<dbReference type="AlphaFoldDB" id="A0A8J5XB98"/>
<evidence type="ECO:0000256" key="1">
    <source>
        <dbReference type="SAM" id="MobiDB-lite"/>
    </source>
</evidence>
<keyword evidence="3" id="KW-1185">Reference proteome</keyword>
<reference evidence="2" key="1">
    <citation type="submission" date="2021-05" db="EMBL/GenBank/DDBJ databases">
        <title>The genome of the haptophyte Pavlova lutheri (Diacronema luteri, Pavlovales) - a model for lipid biosynthesis in eukaryotic algae.</title>
        <authorList>
            <person name="Hulatt C.J."/>
            <person name="Posewitz M.C."/>
        </authorList>
    </citation>
    <scope>NUCLEOTIDE SEQUENCE</scope>
    <source>
        <strain evidence="2">NIVA-4/92</strain>
    </source>
</reference>